<protein>
    <recommendedName>
        <fullName evidence="2">Restriction endonuclease type IV Mrr domain-containing protein</fullName>
    </recommendedName>
</protein>
<dbReference type="EMBL" id="MN739247">
    <property type="protein sequence ID" value="QHS95307.1"/>
    <property type="molecule type" value="Genomic_DNA"/>
</dbReference>
<accession>A0A6C0BSE1</accession>
<reference evidence="1" key="1">
    <citation type="journal article" date="2020" name="Nature">
        <title>Giant virus diversity and host interactions through global metagenomics.</title>
        <authorList>
            <person name="Schulz F."/>
            <person name="Roux S."/>
            <person name="Paez-Espino D."/>
            <person name="Jungbluth S."/>
            <person name="Walsh D.A."/>
            <person name="Denef V.J."/>
            <person name="McMahon K.D."/>
            <person name="Konstantinidis K.T."/>
            <person name="Eloe-Fadrosh E.A."/>
            <person name="Kyrpides N.C."/>
            <person name="Woyke T."/>
        </authorList>
    </citation>
    <scope>NUCLEOTIDE SEQUENCE</scope>
    <source>
        <strain evidence="1">GVMAG-M-3300018428-35</strain>
    </source>
</reference>
<dbReference type="AlphaFoldDB" id="A0A6C0BSE1"/>
<sequence>MNLNIQILNKEDIEYLNKIKDDEIQKILQTAITIGLKSIQLSEVKMDCHSYIDPLKEIVQESTLQHENKLSSIEEKLDSILHIKTNSSRKGRLSEEICIDILNKYYKSWSFNDVTKQGYEADCRATNTPVGTILYEFKNYDYNVNKDQITKFIRDLEHTNIKYGIFVSNTSGIVGKKNIEWEIIKDKLIVYVSNMGFNGYGCIIGTELLLSLINNGIFSNNNLYYKNEDLCDFLNNMNNDIESLNNILEMYTKHKKLISEQRIKLNTIIDTIEKNSFDCLLELNKTIQNIIKNTNEINSEKILIKDLDDIKLFINKLNENNLRNIYDKLFMCISDKFNIKHDNNNKIYLYNKDKLICYSKILKSKIELIFPIYDNNITLDISYEKVKNKEIIIEIKDDINLWNLISNKLK</sequence>
<organism evidence="1">
    <name type="scientific">viral metagenome</name>
    <dbReference type="NCBI Taxonomy" id="1070528"/>
    <lineage>
        <taxon>unclassified sequences</taxon>
        <taxon>metagenomes</taxon>
        <taxon>organismal metagenomes</taxon>
    </lineage>
</organism>
<proteinExistence type="predicted"/>
<name>A0A6C0BSE1_9ZZZZ</name>
<evidence type="ECO:0000313" key="1">
    <source>
        <dbReference type="EMBL" id="QHS95307.1"/>
    </source>
</evidence>
<evidence type="ECO:0008006" key="2">
    <source>
        <dbReference type="Google" id="ProtNLM"/>
    </source>
</evidence>